<dbReference type="SFLD" id="SFLDG01129">
    <property type="entry name" value="C1.5:_HAD__Beta-PGM__Phosphata"/>
    <property type="match status" value="1"/>
</dbReference>
<dbReference type="Gene3D" id="1.10.150.240">
    <property type="entry name" value="Putative phosphatase, domain 2"/>
    <property type="match status" value="1"/>
</dbReference>
<accession>A0A399SKN3</accession>
<protein>
    <recommendedName>
        <fullName evidence="4">phosphoglycolate phosphatase</fullName>
        <ecNumber evidence="4">3.1.3.18</ecNumber>
    </recommendedName>
</protein>
<evidence type="ECO:0000256" key="4">
    <source>
        <dbReference type="ARBA" id="ARBA00013078"/>
    </source>
</evidence>
<dbReference type="Pfam" id="PF13419">
    <property type="entry name" value="HAD_2"/>
    <property type="match status" value="1"/>
</dbReference>
<reference evidence="6" key="1">
    <citation type="submission" date="2018-08" db="EMBL/GenBank/DDBJ databases">
        <title>Mucilaginibacter sp. MYSH2.</title>
        <authorList>
            <person name="Seo T."/>
        </authorList>
    </citation>
    <scope>NUCLEOTIDE SEQUENCE [LARGE SCALE GENOMIC DNA]</scope>
    <source>
        <strain evidence="6">KIRAN</strain>
    </source>
</reference>
<proteinExistence type="inferred from homology"/>
<comment type="catalytic activity">
    <reaction evidence="1">
        <text>2-phosphoglycolate + H2O = glycolate + phosphate</text>
        <dbReference type="Rhea" id="RHEA:14369"/>
        <dbReference type="ChEBI" id="CHEBI:15377"/>
        <dbReference type="ChEBI" id="CHEBI:29805"/>
        <dbReference type="ChEBI" id="CHEBI:43474"/>
        <dbReference type="ChEBI" id="CHEBI:58033"/>
        <dbReference type="EC" id="3.1.3.18"/>
    </reaction>
</comment>
<dbReference type="InterPro" id="IPR023198">
    <property type="entry name" value="PGP-like_dom2"/>
</dbReference>
<dbReference type="AlphaFoldDB" id="A0A399SKN3"/>
<dbReference type="PANTHER" id="PTHR43434">
    <property type="entry name" value="PHOSPHOGLYCOLATE PHOSPHATASE"/>
    <property type="match status" value="1"/>
</dbReference>
<dbReference type="EMBL" id="QWGE01000001">
    <property type="protein sequence ID" value="RIJ42752.1"/>
    <property type="molecule type" value="Genomic_DNA"/>
</dbReference>
<comment type="caution">
    <text evidence="5">The sequence shown here is derived from an EMBL/GenBank/DDBJ whole genome shotgun (WGS) entry which is preliminary data.</text>
</comment>
<keyword evidence="5" id="KW-0378">Hydrolase</keyword>
<organism evidence="5 6">
    <name type="scientific">Pontibacter oryzae</name>
    <dbReference type="NCBI Taxonomy" id="2304593"/>
    <lineage>
        <taxon>Bacteria</taxon>
        <taxon>Pseudomonadati</taxon>
        <taxon>Bacteroidota</taxon>
        <taxon>Cytophagia</taxon>
        <taxon>Cytophagales</taxon>
        <taxon>Hymenobacteraceae</taxon>
        <taxon>Pontibacter</taxon>
    </lineage>
</organism>
<sequence length="215" mass="24181">MIDTTTYDGLIFDLDGTLWDSTQTIADAWNAAIAQFDFVDTTLTREDIRGIAGMAYDAIYEKLFPGISAEKRRELQQTAAKMELEYLHHKGGELYPALKETLESLQHKYKLFIVSNCQSGYIEAFLQYYSLQPYFTDIACYGDQSLPKSENIRAVVQRNNLQNPVYIGDTQGDYDASQGAQVPFILASYGFGEVQAEVPRISSLSDLQQLVKAEV</sequence>
<dbReference type="InterPro" id="IPR041492">
    <property type="entry name" value="HAD_2"/>
</dbReference>
<dbReference type="InterPro" id="IPR006439">
    <property type="entry name" value="HAD-SF_hydro_IA"/>
</dbReference>
<dbReference type="EC" id="3.1.3.18" evidence="4"/>
<evidence type="ECO:0000256" key="1">
    <source>
        <dbReference type="ARBA" id="ARBA00000830"/>
    </source>
</evidence>
<dbReference type="InterPro" id="IPR036412">
    <property type="entry name" value="HAD-like_sf"/>
</dbReference>
<dbReference type="InterPro" id="IPR023214">
    <property type="entry name" value="HAD_sf"/>
</dbReference>
<evidence type="ECO:0000313" key="6">
    <source>
        <dbReference type="Proteomes" id="UP000266005"/>
    </source>
</evidence>
<dbReference type="Proteomes" id="UP000266005">
    <property type="component" value="Unassembled WGS sequence"/>
</dbReference>
<gene>
    <name evidence="5" type="ORF">D1627_02575</name>
</gene>
<comment type="similarity">
    <text evidence="3">Belongs to the HAD-like hydrolase superfamily. CbbY/CbbZ/Gph/YieH family.</text>
</comment>
<evidence type="ECO:0000256" key="3">
    <source>
        <dbReference type="ARBA" id="ARBA00006171"/>
    </source>
</evidence>
<dbReference type="GO" id="GO:0006281">
    <property type="term" value="P:DNA repair"/>
    <property type="evidence" value="ECO:0007669"/>
    <property type="project" value="TreeGrafter"/>
</dbReference>
<dbReference type="GO" id="GO:0008967">
    <property type="term" value="F:phosphoglycolate phosphatase activity"/>
    <property type="evidence" value="ECO:0007669"/>
    <property type="project" value="UniProtKB-EC"/>
</dbReference>
<dbReference type="SFLD" id="SFLDS00003">
    <property type="entry name" value="Haloacid_Dehalogenase"/>
    <property type="match status" value="1"/>
</dbReference>
<evidence type="ECO:0000313" key="5">
    <source>
        <dbReference type="EMBL" id="RIJ42752.1"/>
    </source>
</evidence>
<dbReference type="PANTHER" id="PTHR43434:SF1">
    <property type="entry name" value="PHOSPHOGLYCOLATE PHOSPHATASE"/>
    <property type="match status" value="1"/>
</dbReference>
<dbReference type="Gene3D" id="3.40.50.1000">
    <property type="entry name" value="HAD superfamily/HAD-like"/>
    <property type="match status" value="1"/>
</dbReference>
<name>A0A399SKN3_9BACT</name>
<evidence type="ECO:0000256" key="2">
    <source>
        <dbReference type="ARBA" id="ARBA00004818"/>
    </source>
</evidence>
<dbReference type="RefSeq" id="WP_119430634.1">
    <property type="nucleotide sequence ID" value="NZ_QWGE01000001.1"/>
</dbReference>
<dbReference type="OrthoDB" id="9792518at2"/>
<dbReference type="SUPFAM" id="SSF56784">
    <property type="entry name" value="HAD-like"/>
    <property type="match status" value="1"/>
</dbReference>
<dbReference type="InterPro" id="IPR050155">
    <property type="entry name" value="HAD-like_hydrolase_sf"/>
</dbReference>
<comment type="pathway">
    <text evidence="2">Organic acid metabolism; glycolate biosynthesis; glycolate from 2-phosphoglycolate: step 1/1.</text>
</comment>
<dbReference type="NCBIfam" id="TIGR01549">
    <property type="entry name" value="HAD-SF-IA-v1"/>
    <property type="match status" value="1"/>
</dbReference>
<keyword evidence="6" id="KW-1185">Reference proteome</keyword>